<comment type="subcellular location">
    <subcellularLocation>
        <location evidence="1">Cell membrane</location>
        <topology evidence="1">Multi-pass membrane protein</topology>
    </subcellularLocation>
</comment>
<comment type="caution">
    <text evidence="8">The sequence shown here is derived from an EMBL/GenBank/DDBJ whole genome shotgun (WGS) entry which is preliminary data.</text>
</comment>
<evidence type="ECO:0000313" key="9">
    <source>
        <dbReference type="Proteomes" id="UP000242656"/>
    </source>
</evidence>
<accession>A0A2B0MY86</accession>
<dbReference type="Pfam" id="PF00482">
    <property type="entry name" value="T2SSF"/>
    <property type="match status" value="1"/>
</dbReference>
<sequence length="311" mass="35654">MMMETLMLPVVILFCISFGFAVKLVYEYRMERKELVRHLAEITEVQHDMKKKKRKHGLKEKILVLADDLSAIGSKVQILSESKEVESWLKKAGQPKNMTVERFQGLKIALFLIGFFTGFAWVIVGLPFAQIIMIAFPFLGYFYPIYWIKSMGKRRQEEIRLELPDFLDMMSVTLQVGLGFDQALAKILPYFKGALSEEFQRFTQEIKLGVRREQALDNLLDRNDCPELQALIKSLLQGIQLGVPISTTFKHQSEDMRVMQQERVKELASKASPKITLITTFFIAPTAIIMIVGLIVMNFIFGENGISTVFK</sequence>
<evidence type="ECO:0000259" key="7">
    <source>
        <dbReference type="Pfam" id="PF00482"/>
    </source>
</evidence>
<dbReference type="EMBL" id="NUWN01000008">
    <property type="protein sequence ID" value="PFK47113.1"/>
    <property type="molecule type" value="Genomic_DNA"/>
</dbReference>
<proteinExistence type="predicted"/>
<feature type="transmembrane region" description="Helical" evidence="6">
    <location>
        <begin position="105"/>
        <end position="124"/>
    </location>
</feature>
<organism evidence="8 9">
    <name type="scientific">Bacillus cereus</name>
    <dbReference type="NCBI Taxonomy" id="1396"/>
    <lineage>
        <taxon>Bacteria</taxon>
        <taxon>Bacillati</taxon>
        <taxon>Bacillota</taxon>
        <taxon>Bacilli</taxon>
        <taxon>Bacillales</taxon>
        <taxon>Bacillaceae</taxon>
        <taxon>Bacillus</taxon>
        <taxon>Bacillus cereus group</taxon>
    </lineage>
</organism>
<feature type="transmembrane region" description="Helical" evidence="6">
    <location>
        <begin position="130"/>
        <end position="148"/>
    </location>
</feature>
<dbReference type="PANTHER" id="PTHR35007:SF2">
    <property type="entry name" value="PILUS ASSEMBLE PROTEIN"/>
    <property type="match status" value="1"/>
</dbReference>
<feature type="domain" description="Type II secretion system protein GspF" evidence="7">
    <location>
        <begin position="166"/>
        <end position="292"/>
    </location>
</feature>
<keyword evidence="2" id="KW-1003">Cell membrane</keyword>
<gene>
    <name evidence="8" type="ORF">COI93_02255</name>
</gene>
<evidence type="ECO:0000313" key="8">
    <source>
        <dbReference type="EMBL" id="PFK47113.1"/>
    </source>
</evidence>
<keyword evidence="3 6" id="KW-0812">Transmembrane</keyword>
<dbReference type="Proteomes" id="UP000242656">
    <property type="component" value="Unassembled WGS sequence"/>
</dbReference>
<evidence type="ECO:0000256" key="4">
    <source>
        <dbReference type="ARBA" id="ARBA00022989"/>
    </source>
</evidence>
<name>A0A2B0MY86_BACCE</name>
<keyword evidence="5 6" id="KW-0472">Membrane</keyword>
<feature type="transmembrane region" description="Helical" evidence="6">
    <location>
        <begin position="275"/>
        <end position="301"/>
    </location>
</feature>
<evidence type="ECO:0000256" key="2">
    <source>
        <dbReference type="ARBA" id="ARBA00022475"/>
    </source>
</evidence>
<feature type="transmembrane region" description="Helical" evidence="6">
    <location>
        <begin position="6"/>
        <end position="26"/>
    </location>
</feature>
<evidence type="ECO:0000256" key="6">
    <source>
        <dbReference type="SAM" id="Phobius"/>
    </source>
</evidence>
<dbReference type="InterPro" id="IPR018076">
    <property type="entry name" value="T2SS_GspF_dom"/>
</dbReference>
<dbReference type="GO" id="GO:0005886">
    <property type="term" value="C:plasma membrane"/>
    <property type="evidence" value="ECO:0007669"/>
    <property type="project" value="UniProtKB-SubCell"/>
</dbReference>
<reference evidence="8 9" key="1">
    <citation type="submission" date="2017-09" db="EMBL/GenBank/DDBJ databases">
        <title>Large-scale bioinformatics analysis of Bacillus genomes uncovers conserved roles of natural products in bacterial physiology.</title>
        <authorList>
            <consortium name="Agbiome Team Llc"/>
            <person name="Bleich R.M."/>
            <person name="Grubbs K.J."/>
            <person name="Santa Maria K.C."/>
            <person name="Allen S.E."/>
            <person name="Farag S."/>
            <person name="Shank E.A."/>
            <person name="Bowers A."/>
        </authorList>
    </citation>
    <scope>NUCLEOTIDE SEQUENCE [LARGE SCALE GENOMIC DNA]</scope>
    <source>
        <strain evidence="8 9">AFS083043</strain>
    </source>
</reference>
<evidence type="ECO:0000256" key="1">
    <source>
        <dbReference type="ARBA" id="ARBA00004651"/>
    </source>
</evidence>
<keyword evidence="4 6" id="KW-1133">Transmembrane helix</keyword>
<dbReference type="PANTHER" id="PTHR35007">
    <property type="entry name" value="INTEGRAL MEMBRANE PROTEIN-RELATED"/>
    <property type="match status" value="1"/>
</dbReference>
<dbReference type="AlphaFoldDB" id="A0A2B0MY86"/>
<evidence type="ECO:0000256" key="5">
    <source>
        <dbReference type="ARBA" id="ARBA00023136"/>
    </source>
</evidence>
<protein>
    <submittedName>
        <fullName evidence="8">Pilus assembly protein TadB</fullName>
    </submittedName>
</protein>
<evidence type="ECO:0000256" key="3">
    <source>
        <dbReference type="ARBA" id="ARBA00022692"/>
    </source>
</evidence>